<proteinExistence type="predicted"/>
<comment type="function">
    <text evidence="9">Transcription factor that binds specifically to a 5'-AA[AG]G-3' consensus core sequence.</text>
</comment>
<keyword evidence="2 8" id="KW-0863">Zinc-finger</keyword>
<feature type="region of interest" description="Disordered" evidence="10">
    <location>
        <begin position="122"/>
        <end position="145"/>
    </location>
</feature>
<protein>
    <recommendedName>
        <fullName evidence="9">Dof zinc finger protein</fullName>
    </recommendedName>
</protein>
<keyword evidence="3 9" id="KW-0862">Zinc</keyword>
<dbReference type="PANTHER" id="PTHR31992">
    <property type="entry name" value="DOF ZINC FINGER PROTEIN DOF1.4-RELATED"/>
    <property type="match status" value="1"/>
</dbReference>
<comment type="subcellular location">
    <subcellularLocation>
        <location evidence="8 9">Nucleus</location>
    </subcellularLocation>
</comment>
<keyword evidence="6 9" id="KW-0804">Transcription</keyword>
<dbReference type="Proteomes" id="UP000729402">
    <property type="component" value="Unassembled WGS sequence"/>
</dbReference>
<evidence type="ECO:0000256" key="3">
    <source>
        <dbReference type="ARBA" id="ARBA00022833"/>
    </source>
</evidence>
<sequence length="258" mass="26913">MMEAPLVHQSPVPVLLLPNFDEAAVAAGGREQCPRCSSRDTKFCYYNNYNTAQPRHFCRACRRYWTLGGSLRNVPIGGSSRKRPRPPRPTRAAVAAAAAAAIGTATTSGGASGCAPFFAASSSSQSSQQQQQPAASAPSHHEAAPNVVGAGGGWPLLESLLGLGSRAPLLEGRLGFDLGLGQPASDAVDDFCAAAPVPPLLWPARILEGSRDRAAVVFDTWKAGGTYFPAALWQELAAAPPVELAAGGLQRHGAPYLM</sequence>
<keyword evidence="5 8" id="KW-0238">DNA-binding</keyword>
<evidence type="ECO:0000256" key="9">
    <source>
        <dbReference type="RuleBase" id="RU369094"/>
    </source>
</evidence>
<dbReference type="Pfam" id="PF02701">
    <property type="entry name" value="Zn_ribbon_Dof"/>
    <property type="match status" value="1"/>
</dbReference>
<dbReference type="GO" id="GO:0005634">
    <property type="term" value="C:nucleus"/>
    <property type="evidence" value="ECO:0007669"/>
    <property type="project" value="UniProtKB-SubCell"/>
</dbReference>
<organism evidence="12 13">
    <name type="scientific">Zizania palustris</name>
    <name type="common">Northern wild rice</name>
    <dbReference type="NCBI Taxonomy" id="103762"/>
    <lineage>
        <taxon>Eukaryota</taxon>
        <taxon>Viridiplantae</taxon>
        <taxon>Streptophyta</taxon>
        <taxon>Embryophyta</taxon>
        <taxon>Tracheophyta</taxon>
        <taxon>Spermatophyta</taxon>
        <taxon>Magnoliopsida</taxon>
        <taxon>Liliopsida</taxon>
        <taxon>Poales</taxon>
        <taxon>Poaceae</taxon>
        <taxon>BOP clade</taxon>
        <taxon>Oryzoideae</taxon>
        <taxon>Oryzeae</taxon>
        <taxon>Zizaniinae</taxon>
        <taxon>Zizania</taxon>
    </lineage>
</organism>
<comment type="caution">
    <text evidence="12">The sequence shown here is derived from an EMBL/GenBank/DDBJ whole genome shotgun (WGS) entry which is preliminary data.</text>
</comment>
<accession>A0A8J5RZQ9</accession>
<evidence type="ECO:0000256" key="1">
    <source>
        <dbReference type="ARBA" id="ARBA00022723"/>
    </source>
</evidence>
<dbReference type="PANTHER" id="PTHR31992:SF366">
    <property type="entry name" value="DOF ZINC FINGER PROTEIN"/>
    <property type="match status" value="1"/>
</dbReference>
<evidence type="ECO:0000256" key="7">
    <source>
        <dbReference type="ARBA" id="ARBA00023242"/>
    </source>
</evidence>
<dbReference type="InterPro" id="IPR003851">
    <property type="entry name" value="Znf_Dof"/>
</dbReference>
<feature type="domain" description="Dof-type" evidence="11">
    <location>
        <begin position="31"/>
        <end position="85"/>
    </location>
</feature>
<reference evidence="12" key="1">
    <citation type="journal article" date="2021" name="bioRxiv">
        <title>Whole Genome Assembly and Annotation of Northern Wild Rice, Zizania palustris L., Supports a Whole Genome Duplication in the Zizania Genus.</title>
        <authorList>
            <person name="Haas M."/>
            <person name="Kono T."/>
            <person name="Macchietto M."/>
            <person name="Millas R."/>
            <person name="McGilp L."/>
            <person name="Shao M."/>
            <person name="Duquette J."/>
            <person name="Hirsch C.N."/>
            <person name="Kimball J."/>
        </authorList>
    </citation>
    <scope>NUCLEOTIDE SEQUENCE</scope>
    <source>
        <tissue evidence="12">Fresh leaf tissue</tissue>
    </source>
</reference>
<evidence type="ECO:0000256" key="2">
    <source>
        <dbReference type="ARBA" id="ARBA00022771"/>
    </source>
</evidence>
<name>A0A8J5RZQ9_ZIZPA</name>
<keyword evidence="4 9" id="KW-0805">Transcription regulation</keyword>
<dbReference type="InterPro" id="IPR045174">
    <property type="entry name" value="Dof"/>
</dbReference>
<evidence type="ECO:0000256" key="10">
    <source>
        <dbReference type="SAM" id="MobiDB-lite"/>
    </source>
</evidence>
<keyword evidence="13" id="KW-1185">Reference proteome</keyword>
<dbReference type="AlphaFoldDB" id="A0A8J5RZQ9"/>
<evidence type="ECO:0000256" key="8">
    <source>
        <dbReference type="PROSITE-ProRule" id="PRU00071"/>
    </source>
</evidence>
<dbReference type="EMBL" id="JAAALK010000289">
    <property type="protein sequence ID" value="KAG8049119.1"/>
    <property type="molecule type" value="Genomic_DNA"/>
</dbReference>
<evidence type="ECO:0000313" key="12">
    <source>
        <dbReference type="EMBL" id="KAG8049119.1"/>
    </source>
</evidence>
<dbReference type="PROSITE" id="PS50884">
    <property type="entry name" value="ZF_DOF_2"/>
    <property type="match status" value="1"/>
</dbReference>
<evidence type="ECO:0000256" key="5">
    <source>
        <dbReference type="ARBA" id="ARBA00023125"/>
    </source>
</evidence>
<evidence type="ECO:0000259" key="11">
    <source>
        <dbReference type="PROSITE" id="PS50884"/>
    </source>
</evidence>
<reference evidence="12" key="2">
    <citation type="submission" date="2021-02" db="EMBL/GenBank/DDBJ databases">
        <authorList>
            <person name="Kimball J.A."/>
            <person name="Haas M.W."/>
            <person name="Macchietto M."/>
            <person name="Kono T."/>
            <person name="Duquette J."/>
            <person name="Shao M."/>
        </authorList>
    </citation>
    <scope>NUCLEOTIDE SEQUENCE</scope>
    <source>
        <tissue evidence="12">Fresh leaf tissue</tissue>
    </source>
</reference>
<dbReference type="GO" id="GO:0008270">
    <property type="term" value="F:zinc ion binding"/>
    <property type="evidence" value="ECO:0007669"/>
    <property type="project" value="UniProtKB-KW"/>
</dbReference>
<evidence type="ECO:0000256" key="4">
    <source>
        <dbReference type="ARBA" id="ARBA00023015"/>
    </source>
</evidence>
<dbReference type="GO" id="GO:0003677">
    <property type="term" value="F:DNA binding"/>
    <property type="evidence" value="ECO:0007669"/>
    <property type="project" value="UniProtKB-UniRule"/>
</dbReference>
<dbReference type="PROSITE" id="PS01361">
    <property type="entry name" value="ZF_DOF_1"/>
    <property type="match status" value="1"/>
</dbReference>
<feature type="compositionally biased region" description="Low complexity" evidence="10">
    <location>
        <begin position="122"/>
        <end position="138"/>
    </location>
</feature>
<dbReference type="OrthoDB" id="1927254at2759"/>
<gene>
    <name evidence="12" type="ORF">GUJ93_ZPchr0009g1824</name>
</gene>
<keyword evidence="1 9" id="KW-0479">Metal-binding</keyword>
<dbReference type="GO" id="GO:0003700">
    <property type="term" value="F:DNA-binding transcription factor activity"/>
    <property type="evidence" value="ECO:0007669"/>
    <property type="project" value="UniProtKB-UniRule"/>
</dbReference>
<evidence type="ECO:0000313" key="13">
    <source>
        <dbReference type="Proteomes" id="UP000729402"/>
    </source>
</evidence>
<evidence type="ECO:0000256" key="6">
    <source>
        <dbReference type="ARBA" id="ARBA00023163"/>
    </source>
</evidence>
<keyword evidence="7 8" id="KW-0539">Nucleus</keyword>